<evidence type="ECO:0000256" key="6">
    <source>
        <dbReference type="ARBA" id="ARBA00022747"/>
    </source>
</evidence>
<dbReference type="PANTHER" id="PTHR42933:SF4">
    <property type="entry name" value="TYPE I RESTRICTION ENZYME ECOKI METHYLASE SUBUNIT"/>
    <property type="match status" value="1"/>
</dbReference>
<dbReference type="Pfam" id="PF02384">
    <property type="entry name" value="N6_Mtase"/>
    <property type="match status" value="1"/>
</dbReference>
<evidence type="ECO:0000256" key="1">
    <source>
        <dbReference type="ARBA" id="ARBA00006594"/>
    </source>
</evidence>
<dbReference type="AlphaFoldDB" id="A0A7Z9BQI3"/>
<accession>A0A7Z9BQI3</accession>
<dbReference type="SUPFAM" id="SSF53335">
    <property type="entry name" value="S-adenosyl-L-methionine-dependent methyltransferases"/>
    <property type="match status" value="1"/>
</dbReference>
<name>A0A7Z9BQI3_9CYAN</name>
<dbReference type="InterPro" id="IPR038333">
    <property type="entry name" value="T1MK-like_N_sf"/>
</dbReference>
<comment type="catalytic activity">
    <reaction evidence="7">
        <text>a 2'-deoxyadenosine in DNA + S-adenosyl-L-methionine = an N(6)-methyl-2'-deoxyadenosine in DNA + S-adenosyl-L-homocysteine + H(+)</text>
        <dbReference type="Rhea" id="RHEA:15197"/>
        <dbReference type="Rhea" id="RHEA-COMP:12418"/>
        <dbReference type="Rhea" id="RHEA-COMP:12419"/>
        <dbReference type="ChEBI" id="CHEBI:15378"/>
        <dbReference type="ChEBI" id="CHEBI:57856"/>
        <dbReference type="ChEBI" id="CHEBI:59789"/>
        <dbReference type="ChEBI" id="CHEBI:90615"/>
        <dbReference type="ChEBI" id="CHEBI:90616"/>
        <dbReference type="EC" id="2.1.1.72"/>
    </reaction>
</comment>
<proteinExistence type="inferred from homology"/>
<dbReference type="OrthoDB" id="467945at2"/>
<dbReference type="EMBL" id="CZCU02000145">
    <property type="protein sequence ID" value="VXD20429.1"/>
    <property type="molecule type" value="Genomic_DNA"/>
</dbReference>
<dbReference type="CDD" id="cd02440">
    <property type="entry name" value="AdoMet_MTases"/>
    <property type="match status" value="1"/>
</dbReference>
<dbReference type="PANTHER" id="PTHR42933">
    <property type="entry name" value="SLR6095 PROTEIN"/>
    <property type="match status" value="1"/>
</dbReference>
<protein>
    <recommendedName>
        <fullName evidence="2">site-specific DNA-methyltransferase (adenine-specific)</fullName>
        <ecNumber evidence="2">2.1.1.72</ecNumber>
    </recommendedName>
</protein>
<dbReference type="Proteomes" id="UP000184550">
    <property type="component" value="Unassembled WGS sequence"/>
</dbReference>
<comment type="similarity">
    <text evidence="1">Belongs to the N(4)/N(6)-methyltransferase family.</text>
</comment>
<dbReference type="Gene3D" id="3.40.50.150">
    <property type="entry name" value="Vaccinia Virus protein VP39"/>
    <property type="match status" value="1"/>
</dbReference>
<keyword evidence="3 10" id="KW-0489">Methyltransferase</keyword>
<keyword evidence="11" id="KW-1185">Reference proteome</keyword>
<evidence type="ECO:0000256" key="3">
    <source>
        <dbReference type="ARBA" id="ARBA00022603"/>
    </source>
</evidence>
<feature type="domain" description="DNA methylase adenine-specific" evidence="8">
    <location>
        <begin position="139"/>
        <end position="438"/>
    </location>
</feature>
<dbReference type="Gene3D" id="1.20.1260.30">
    <property type="match status" value="1"/>
</dbReference>
<dbReference type="InterPro" id="IPR002052">
    <property type="entry name" value="DNA_methylase_N6_adenine_CS"/>
</dbReference>
<evidence type="ECO:0000256" key="7">
    <source>
        <dbReference type="ARBA" id="ARBA00047942"/>
    </source>
</evidence>
<dbReference type="GO" id="GO:0003677">
    <property type="term" value="F:DNA binding"/>
    <property type="evidence" value="ECO:0007669"/>
    <property type="project" value="InterPro"/>
</dbReference>
<evidence type="ECO:0000256" key="5">
    <source>
        <dbReference type="ARBA" id="ARBA00022691"/>
    </source>
</evidence>
<evidence type="ECO:0000256" key="4">
    <source>
        <dbReference type="ARBA" id="ARBA00022679"/>
    </source>
</evidence>
<keyword evidence="4 10" id="KW-0808">Transferase</keyword>
<dbReference type="GO" id="GO:0032259">
    <property type="term" value="P:methylation"/>
    <property type="evidence" value="ECO:0007669"/>
    <property type="project" value="UniProtKB-KW"/>
</dbReference>
<evidence type="ECO:0000256" key="2">
    <source>
        <dbReference type="ARBA" id="ARBA00011900"/>
    </source>
</evidence>
<dbReference type="GO" id="GO:0008170">
    <property type="term" value="F:N-methyltransferase activity"/>
    <property type="evidence" value="ECO:0007669"/>
    <property type="project" value="InterPro"/>
</dbReference>
<reference evidence="10" key="1">
    <citation type="submission" date="2019-10" db="EMBL/GenBank/DDBJ databases">
        <authorList>
            <consortium name="Genoscope - CEA"/>
            <person name="William W."/>
        </authorList>
    </citation>
    <scope>NUCLEOTIDE SEQUENCE [LARGE SCALE GENOMIC DNA]</scope>
    <source>
        <strain evidence="10">BBR_PRJEB10992</strain>
    </source>
</reference>
<dbReference type="InterPro" id="IPR022749">
    <property type="entry name" value="D12N6_MeTrfase_N"/>
</dbReference>
<evidence type="ECO:0000259" key="8">
    <source>
        <dbReference type="Pfam" id="PF02384"/>
    </source>
</evidence>
<dbReference type="GO" id="GO:0009307">
    <property type="term" value="P:DNA restriction-modification system"/>
    <property type="evidence" value="ECO:0007669"/>
    <property type="project" value="UniProtKB-KW"/>
</dbReference>
<dbReference type="EC" id="2.1.1.72" evidence="2"/>
<feature type="domain" description="N6 adenine-specific DNA methyltransferase N-terminal" evidence="9">
    <location>
        <begin position="5"/>
        <end position="128"/>
    </location>
</feature>
<gene>
    <name evidence="10" type="primary">hsdM</name>
    <name evidence="10" type="ORF">PL8927_690159</name>
</gene>
<dbReference type="PROSITE" id="PS00092">
    <property type="entry name" value="N6_MTASE"/>
    <property type="match status" value="1"/>
</dbReference>
<evidence type="ECO:0000313" key="10">
    <source>
        <dbReference type="EMBL" id="VXD20429.1"/>
    </source>
</evidence>
<evidence type="ECO:0000259" key="9">
    <source>
        <dbReference type="Pfam" id="PF12161"/>
    </source>
</evidence>
<dbReference type="PRINTS" id="PR00507">
    <property type="entry name" value="N12N6MTFRASE"/>
</dbReference>
<keyword evidence="5" id="KW-0949">S-adenosyl-L-methionine</keyword>
<dbReference type="InterPro" id="IPR029063">
    <property type="entry name" value="SAM-dependent_MTases_sf"/>
</dbReference>
<keyword evidence="6" id="KW-0680">Restriction system</keyword>
<dbReference type="GO" id="GO:0009007">
    <property type="term" value="F:site-specific DNA-methyltransferase (adenine-specific) activity"/>
    <property type="evidence" value="ECO:0007669"/>
    <property type="project" value="UniProtKB-EC"/>
</dbReference>
<dbReference type="Pfam" id="PF12161">
    <property type="entry name" value="HsdM_N"/>
    <property type="match status" value="1"/>
</dbReference>
<sequence>MSISTTIKTIQDIMRKDAGVDGDAQRISQLVWMIFLKVFDSREEEYELLKDNYKSPIPEGLRWRNWAADDEGITGPNLLDFVDNALFKSLKDLRTSTDPRGRMIGKVFEDAYNYMKNGTLIRQVINKLNEVDFNKSVQKQQFSEIYEKILKDLQSAGNAGEYYTPRAVTKFIVDRVNPQLGEVLLDPACGTGGFLIAAIDHIRHHFNSADVPGILQRNIRGTEKKPLPYNLCMTNLILHGIDLPSVEHDNTLARPLRDYSPKERVDVIITNPPFGGMEEDGIESNFPASYRTRETADLFLLLIIHLLKDGGRGAIVLPDGTLFGEGVKTRIKEKLLQECNLHTIVRLPNGVFNPYTGIKTNLLFFTKGEPTEKIWYYEHPYPLGYKSYSKTKPIRFEEFQPEQNWWDNREENEFAWQVSVEDIKANNYNLDIKNPHQVDIEHTDLDEMLKHHQQLMVELNEVRSKLKFELMEALMPDE</sequence>
<dbReference type="RefSeq" id="WP_083623187.1">
    <property type="nucleotide sequence ID" value="NZ_LR734875.1"/>
</dbReference>
<dbReference type="InterPro" id="IPR003356">
    <property type="entry name" value="DNA_methylase_A-5"/>
</dbReference>
<evidence type="ECO:0000313" key="11">
    <source>
        <dbReference type="Proteomes" id="UP000184550"/>
    </source>
</evidence>
<comment type="caution">
    <text evidence="10">The sequence shown here is derived from an EMBL/GenBank/DDBJ whole genome shotgun (WGS) entry which is preliminary data.</text>
</comment>
<organism evidence="10 11">
    <name type="scientific">Planktothrix serta PCC 8927</name>
    <dbReference type="NCBI Taxonomy" id="671068"/>
    <lineage>
        <taxon>Bacteria</taxon>
        <taxon>Bacillati</taxon>
        <taxon>Cyanobacteriota</taxon>
        <taxon>Cyanophyceae</taxon>
        <taxon>Oscillatoriophycideae</taxon>
        <taxon>Oscillatoriales</taxon>
        <taxon>Microcoleaceae</taxon>
        <taxon>Planktothrix</taxon>
    </lineage>
</organism>
<dbReference type="InterPro" id="IPR051537">
    <property type="entry name" value="DNA_Adenine_Mtase"/>
</dbReference>